<keyword evidence="4" id="KW-1185">Reference proteome</keyword>
<keyword evidence="1" id="KW-0732">Signal</keyword>
<dbReference type="eggNOG" id="ENOG502QWPZ">
    <property type="taxonomic scope" value="Eukaryota"/>
</dbReference>
<feature type="signal peptide" evidence="1">
    <location>
        <begin position="1"/>
        <end position="17"/>
    </location>
</feature>
<reference evidence="3 4" key="1">
    <citation type="journal article" date="2011" name="PLoS Genet.">
        <title>Genome sequencing and comparative transcriptomics of the model entomopathogenic fungi Metarhizium anisopliae and M. acridum.</title>
        <authorList>
            <person name="Gao Q."/>
            <person name="Jin K."/>
            <person name="Ying S.H."/>
            <person name="Zhang Y."/>
            <person name="Xiao G."/>
            <person name="Shang Y."/>
            <person name="Duan Z."/>
            <person name="Hu X."/>
            <person name="Xie X.Q."/>
            <person name="Zhou G."/>
            <person name="Peng G."/>
            <person name="Luo Z."/>
            <person name="Huang W."/>
            <person name="Wang B."/>
            <person name="Fang W."/>
            <person name="Wang S."/>
            <person name="Zhong Y."/>
            <person name="Ma L.J."/>
            <person name="St Leger R.J."/>
            <person name="Zhao G.P."/>
            <person name="Pei Y."/>
            <person name="Feng M.G."/>
            <person name="Xia Y."/>
            <person name="Wang C."/>
        </authorList>
    </citation>
    <scope>NUCLEOTIDE SEQUENCE [LARGE SCALE GENOMIC DNA]</scope>
    <source>
        <strain evidence="3 4">CQMa 102</strain>
    </source>
</reference>
<evidence type="ECO:0000313" key="4">
    <source>
        <dbReference type="Proteomes" id="UP000002499"/>
    </source>
</evidence>
<sequence>MKIVTLSILSTAVVVLAVPIPEPTPSGIWTSPYDGLVFTEAHKLDIDHFVPLKNAWMVRKNQGPFPAGIVRIFAWLTCRLQSGASEWTDEQREAFANDLARPQLWAVSAHANRQKGDKGPDGWKPPLTSFFCTYAESWVEVKGYYNLTISESEKEALGSMLDDC</sequence>
<dbReference type="PANTHER" id="PTHR24094:SF15">
    <property type="entry name" value="AMP-DEPENDENT SYNTHETASE_LIGASE DOMAIN-CONTAINING PROTEIN-RELATED"/>
    <property type="match status" value="1"/>
</dbReference>
<dbReference type="Pfam" id="PF07510">
    <property type="entry name" value="GmrSD_C"/>
    <property type="match status" value="1"/>
</dbReference>
<dbReference type="OrthoDB" id="3162605at2759"/>
<feature type="domain" description="GmrSD restriction endonucleases C-terminal" evidence="2">
    <location>
        <begin position="36"/>
        <end position="158"/>
    </location>
</feature>
<dbReference type="InterPro" id="IPR011089">
    <property type="entry name" value="GmrSD_C"/>
</dbReference>
<dbReference type="PANTHER" id="PTHR24094">
    <property type="entry name" value="SECRETED PROTEIN"/>
    <property type="match status" value="1"/>
</dbReference>
<proteinExistence type="predicted"/>
<dbReference type="AlphaFoldDB" id="E9E8B4"/>
<dbReference type="HOGENOM" id="CLU_043034_3_2_1"/>
<dbReference type="Proteomes" id="UP000002499">
    <property type="component" value="Unassembled WGS sequence"/>
</dbReference>
<evidence type="ECO:0000259" key="2">
    <source>
        <dbReference type="Pfam" id="PF07510"/>
    </source>
</evidence>
<gene>
    <name evidence="3" type="ORF">MAC_06112</name>
</gene>
<protein>
    <recommendedName>
        <fullName evidence="2">GmrSD restriction endonucleases C-terminal domain-containing protein</fullName>
    </recommendedName>
</protein>
<dbReference type="EMBL" id="GL698520">
    <property type="protein sequence ID" value="EFY87864.1"/>
    <property type="molecule type" value="Genomic_DNA"/>
</dbReference>
<dbReference type="InParanoid" id="E9E8B4"/>
<organism evidence="4">
    <name type="scientific">Metarhizium acridum (strain CQMa 102)</name>
    <dbReference type="NCBI Taxonomy" id="655827"/>
    <lineage>
        <taxon>Eukaryota</taxon>
        <taxon>Fungi</taxon>
        <taxon>Dikarya</taxon>
        <taxon>Ascomycota</taxon>
        <taxon>Pezizomycotina</taxon>
        <taxon>Sordariomycetes</taxon>
        <taxon>Hypocreomycetidae</taxon>
        <taxon>Hypocreales</taxon>
        <taxon>Clavicipitaceae</taxon>
        <taxon>Metarhizium</taxon>
    </lineage>
</organism>
<feature type="chain" id="PRO_5003238615" description="GmrSD restriction endonucleases C-terminal domain-containing protein" evidence="1">
    <location>
        <begin position="18"/>
        <end position="164"/>
    </location>
</feature>
<accession>E9E8B4</accession>
<evidence type="ECO:0000256" key="1">
    <source>
        <dbReference type="SAM" id="SignalP"/>
    </source>
</evidence>
<name>E9E8B4_METAQ</name>
<evidence type="ECO:0000313" key="3">
    <source>
        <dbReference type="EMBL" id="EFY87864.1"/>
    </source>
</evidence>